<comment type="similarity">
    <text evidence="1">Belongs to the HAD-like hydrolase superfamily. S-2-haloalkanoic acid dehalogenase family.</text>
</comment>
<protein>
    <submittedName>
        <fullName evidence="3">Haloacid dehalogenase type II</fullName>
    </submittedName>
</protein>
<dbReference type="NCBIfam" id="TIGR01428">
    <property type="entry name" value="HAD_type_II"/>
    <property type="match status" value="1"/>
</dbReference>
<evidence type="ECO:0000313" key="3">
    <source>
        <dbReference type="EMBL" id="MFC4241783.1"/>
    </source>
</evidence>
<dbReference type="RefSeq" id="WP_390226530.1">
    <property type="nucleotide sequence ID" value="NZ_JBHSCN010000001.1"/>
</dbReference>
<dbReference type="InterPro" id="IPR023214">
    <property type="entry name" value="HAD_sf"/>
</dbReference>
<organism evidence="3 4">
    <name type="scientific">Gryllotalpicola reticulitermitis</name>
    <dbReference type="NCBI Taxonomy" id="1184153"/>
    <lineage>
        <taxon>Bacteria</taxon>
        <taxon>Bacillati</taxon>
        <taxon>Actinomycetota</taxon>
        <taxon>Actinomycetes</taxon>
        <taxon>Micrococcales</taxon>
        <taxon>Microbacteriaceae</taxon>
        <taxon>Gryllotalpicola</taxon>
    </lineage>
</organism>
<dbReference type="SUPFAM" id="SSF56784">
    <property type="entry name" value="HAD-like"/>
    <property type="match status" value="1"/>
</dbReference>
<dbReference type="InterPro" id="IPR006328">
    <property type="entry name" value="2-HAD"/>
</dbReference>
<evidence type="ECO:0000256" key="2">
    <source>
        <dbReference type="ARBA" id="ARBA00022801"/>
    </source>
</evidence>
<gene>
    <name evidence="3" type="ORF">ACFOYW_00230</name>
</gene>
<keyword evidence="4" id="KW-1185">Reference proteome</keyword>
<evidence type="ECO:0000313" key="4">
    <source>
        <dbReference type="Proteomes" id="UP001595900"/>
    </source>
</evidence>
<dbReference type="PRINTS" id="PR00413">
    <property type="entry name" value="HADHALOGNASE"/>
</dbReference>
<dbReference type="Proteomes" id="UP001595900">
    <property type="component" value="Unassembled WGS sequence"/>
</dbReference>
<dbReference type="InterPro" id="IPR051540">
    <property type="entry name" value="S-2-haloacid_dehalogenase"/>
</dbReference>
<sequence length="224" mass="24412">MPDSATTPEIVIFDVLGTVLDERAGFRHQVARLGTVSDPIAFADQWFDAVSAGVAEIAAGRKPWRPWEQVIVGVLRDLAPGLSESVTAQLGQVGRRLPAWPDSRQGLQQIRSRRRVIALSNAGVEALISSFRAEDLQWDAVLSSEMVHSAKPNPRVYEFLLDHVRADPSAIVMAAAHPWDLRAAAQHGLRTAYIARAGEGDASPDDTFDWQVESLTGLAEALDE</sequence>
<proteinExistence type="inferred from homology"/>
<dbReference type="PANTHER" id="PTHR43316:SF3">
    <property type="entry name" value="HALOACID DEHALOGENASE, TYPE II (AFU_ORTHOLOGUE AFUA_2G07750)-RELATED"/>
    <property type="match status" value="1"/>
</dbReference>
<dbReference type="Gene3D" id="1.10.150.240">
    <property type="entry name" value="Putative phosphatase, domain 2"/>
    <property type="match status" value="1"/>
</dbReference>
<dbReference type="Pfam" id="PF00702">
    <property type="entry name" value="Hydrolase"/>
    <property type="match status" value="1"/>
</dbReference>
<accession>A0ABV8Q246</accession>
<dbReference type="InterPro" id="IPR006439">
    <property type="entry name" value="HAD-SF_hydro_IA"/>
</dbReference>
<dbReference type="InterPro" id="IPR023198">
    <property type="entry name" value="PGP-like_dom2"/>
</dbReference>
<dbReference type="Gene3D" id="3.40.50.1000">
    <property type="entry name" value="HAD superfamily/HAD-like"/>
    <property type="match status" value="1"/>
</dbReference>
<evidence type="ECO:0000256" key="1">
    <source>
        <dbReference type="ARBA" id="ARBA00008106"/>
    </source>
</evidence>
<comment type="caution">
    <text evidence="3">The sequence shown here is derived from an EMBL/GenBank/DDBJ whole genome shotgun (WGS) entry which is preliminary data.</text>
</comment>
<name>A0ABV8Q246_9MICO</name>
<dbReference type="NCBIfam" id="TIGR01493">
    <property type="entry name" value="HAD-SF-IA-v2"/>
    <property type="match status" value="1"/>
</dbReference>
<dbReference type="InterPro" id="IPR036412">
    <property type="entry name" value="HAD-like_sf"/>
</dbReference>
<keyword evidence="2" id="KW-0378">Hydrolase</keyword>
<dbReference type="EMBL" id="JBHSCN010000001">
    <property type="protein sequence ID" value="MFC4241783.1"/>
    <property type="molecule type" value="Genomic_DNA"/>
</dbReference>
<reference evidence="4" key="1">
    <citation type="journal article" date="2019" name="Int. J. Syst. Evol. Microbiol.">
        <title>The Global Catalogue of Microorganisms (GCM) 10K type strain sequencing project: providing services to taxonomists for standard genome sequencing and annotation.</title>
        <authorList>
            <consortium name="The Broad Institute Genomics Platform"/>
            <consortium name="The Broad Institute Genome Sequencing Center for Infectious Disease"/>
            <person name="Wu L."/>
            <person name="Ma J."/>
        </authorList>
    </citation>
    <scope>NUCLEOTIDE SEQUENCE [LARGE SCALE GENOMIC DNA]</scope>
    <source>
        <strain evidence="4">CGMCC 1.10363</strain>
    </source>
</reference>
<dbReference type="PANTHER" id="PTHR43316">
    <property type="entry name" value="HYDROLASE, HALOACID DELAHOGENASE-RELATED"/>
    <property type="match status" value="1"/>
</dbReference>